<keyword evidence="3 4" id="KW-0732">Signal</keyword>
<dbReference type="NCBIfam" id="TIGR00787">
    <property type="entry name" value="dctP"/>
    <property type="match status" value="1"/>
</dbReference>
<feature type="chain" id="PRO_5041466387" evidence="4">
    <location>
        <begin position="24"/>
        <end position="331"/>
    </location>
</feature>
<evidence type="ECO:0000256" key="4">
    <source>
        <dbReference type="SAM" id="SignalP"/>
    </source>
</evidence>
<dbReference type="CDD" id="cd13678">
    <property type="entry name" value="PBP2_TRAP_DctP10"/>
    <property type="match status" value="1"/>
</dbReference>
<dbReference type="InterPro" id="IPR018389">
    <property type="entry name" value="DctP_fam"/>
</dbReference>
<dbReference type="GO" id="GO:0030288">
    <property type="term" value="C:outer membrane-bounded periplasmic space"/>
    <property type="evidence" value="ECO:0007669"/>
    <property type="project" value="InterPro"/>
</dbReference>
<evidence type="ECO:0000256" key="2">
    <source>
        <dbReference type="ARBA" id="ARBA00022448"/>
    </source>
</evidence>
<dbReference type="Proteomes" id="UP001155840">
    <property type="component" value="Unassembled WGS sequence"/>
</dbReference>
<protein>
    <submittedName>
        <fullName evidence="5">DctP family TRAP transporter solute-binding subunit</fullName>
    </submittedName>
</protein>
<sequence length="331" mass="35945">MRHFTIRSLLAAATMLTATIAQAETLTLSTPDPDTSEITLAAKKFAEIVSTKTNGELTIKVFPNGTLYGGDPAAGVKQLAGGSLDMLLNSTSLYATFNPKFTAIAIPYQFRDIEQLRAYLDSENGQELEADLSKIGIKGVDLWSRPLRQITNSKLPITSPADLKGLKLRVPNNPLWVEFFGAMGAAPTPMAFAEVYNALQLKVVDGQENPINVPVSAKLYEVQTYATISNHIADAWVLGMNPARYESLSDAFKTALTDAAKETETWKAANDAADIEKSVATLKTNGMQVNELTDAQRKAFVDVAAGLEEKFAALVKDKAFFDRTRAFVTTN</sequence>
<dbReference type="PANTHER" id="PTHR33376">
    <property type="match status" value="1"/>
</dbReference>
<keyword evidence="2" id="KW-0813">Transport</keyword>
<dbReference type="InterPro" id="IPR004682">
    <property type="entry name" value="TRAP_DctP"/>
</dbReference>
<gene>
    <name evidence="5" type="ORF">G8E10_15285</name>
</gene>
<evidence type="ECO:0000256" key="1">
    <source>
        <dbReference type="ARBA" id="ARBA00009023"/>
    </source>
</evidence>
<evidence type="ECO:0000313" key="5">
    <source>
        <dbReference type="EMBL" id="NHT77079.1"/>
    </source>
</evidence>
<dbReference type="Pfam" id="PF03480">
    <property type="entry name" value="DctP"/>
    <property type="match status" value="1"/>
</dbReference>
<dbReference type="PANTHER" id="PTHR33376:SF7">
    <property type="entry name" value="C4-DICARBOXYLATE-BINDING PROTEIN DCTB"/>
    <property type="match status" value="1"/>
</dbReference>
<proteinExistence type="inferred from homology"/>
<name>A0AA43ZFT0_9HYPH</name>
<dbReference type="PIRSF" id="PIRSF006470">
    <property type="entry name" value="DctB"/>
    <property type="match status" value="1"/>
</dbReference>
<organism evidence="5 6">
    <name type="scientific">Ferranicluibacter rubi</name>
    <dbReference type="NCBI Taxonomy" id="2715133"/>
    <lineage>
        <taxon>Bacteria</taxon>
        <taxon>Pseudomonadati</taxon>
        <taxon>Pseudomonadota</taxon>
        <taxon>Alphaproteobacteria</taxon>
        <taxon>Hyphomicrobiales</taxon>
        <taxon>Rhizobiaceae</taxon>
        <taxon>Ferranicluibacter</taxon>
    </lineage>
</organism>
<dbReference type="Gene3D" id="3.40.190.170">
    <property type="entry name" value="Bacterial extracellular solute-binding protein, family 7"/>
    <property type="match status" value="1"/>
</dbReference>
<reference evidence="5" key="1">
    <citation type="submission" date="2020-03" db="EMBL/GenBank/DDBJ databases">
        <title>Ferranicluibacter endophyticum gen. nov., sp. nov., a new genus isolated from Rubus ulmifolius Schott. stem.</title>
        <authorList>
            <person name="Roca-Couso R."/>
            <person name="Flores-Felix J.D."/>
            <person name="Igual J.M."/>
            <person name="Rivas R."/>
        </authorList>
    </citation>
    <scope>NUCLEOTIDE SEQUENCE</scope>
    <source>
        <strain evidence="5">CRRU44</strain>
    </source>
</reference>
<comment type="caution">
    <text evidence="5">The sequence shown here is derived from an EMBL/GenBank/DDBJ whole genome shotgun (WGS) entry which is preliminary data.</text>
</comment>
<dbReference type="GO" id="GO:0055085">
    <property type="term" value="P:transmembrane transport"/>
    <property type="evidence" value="ECO:0007669"/>
    <property type="project" value="InterPro"/>
</dbReference>
<dbReference type="InterPro" id="IPR038404">
    <property type="entry name" value="TRAP_DctP_sf"/>
</dbReference>
<accession>A0AA43ZFT0</accession>
<evidence type="ECO:0000313" key="6">
    <source>
        <dbReference type="Proteomes" id="UP001155840"/>
    </source>
</evidence>
<dbReference type="NCBIfam" id="NF037995">
    <property type="entry name" value="TRAP_S1"/>
    <property type="match status" value="1"/>
</dbReference>
<dbReference type="RefSeq" id="WP_167129944.1">
    <property type="nucleotide sequence ID" value="NZ_JAANCM010000007.1"/>
</dbReference>
<evidence type="ECO:0000256" key="3">
    <source>
        <dbReference type="ARBA" id="ARBA00022729"/>
    </source>
</evidence>
<dbReference type="EMBL" id="JAANCM010000007">
    <property type="protein sequence ID" value="NHT77079.1"/>
    <property type="molecule type" value="Genomic_DNA"/>
</dbReference>
<dbReference type="AlphaFoldDB" id="A0AA43ZFT0"/>
<keyword evidence="6" id="KW-1185">Reference proteome</keyword>
<comment type="similarity">
    <text evidence="1">Belongs to the bacterial solute-binding protein 7 family.</text>
</comment>
<feature type="signal peptide" evidence="4">
    <location>
        <begin position="1"/>
        <end position="23"/>
    </location>
</feature>